<sequence length="871" mass="103757">MSGDHSTTTKKKDSIYRIEICQDGKFAVTFDTENLRIKILENTDHRQFILYNDSNNKNNKDESDESDEIAKTIAYFKINNDFDIDKFYDIDYTPPPFVESLYSSNSKDDEYIDYTPPPFVGSLDSSNSKDDDKDNTSPPSVGSLEKEFRWSFDISNMYKKSDDKDFKYFVLVAVSRIKVDEDMKGEVNNNNEDNYKKGNLSEKKFEYRLEDKDTATIDIEKELDDRKKGIAISKKEFKCELENEDTKFDTTIDVEEHKSEELDDRTSELKNEPKKGIAIYRLEFEDIKMKEGMEEIKDNEKEKKKNYVLKAVTRYYYNNISGICSFVEEAPDEDEKDKDEDKNDKDEDKKDKDEDKKDKDEDKNDKDEDKNDKDEDKNDKDEDKNDKDEDKNDKDEDKNELKKFIILNFRGIYNFKFDDHFNFFNLDEKFEYPRSIRRELDNWYTAKTDNDCMKRLFSCIYNKYFLVTQYTNNVQSLEVYDLEKMTLETTAKSVENKDKFINQYYYDTFSVGKIQLCFTRGINNVKLYYMENGLQIISKEFDEIEKIHLLEFIDSDEKILIIGEREKELKFIVWDLYSTGKAEKLPNFVDNSTITMKNLSTCLARTSGNILQIDDDGKVSSVLKKVENELKKTKKEKNKKLYHKEGIISKKHKKQSHYIYYDKNKNEDFKPIVSDKELWVLGDYERNSYCLYQNKEGSEIETLQLIVGRTTVQIWHQIQDDKKNKDELPNKGEPFLEYIWTNRIPVNQERKETRLRIENFEYGTNLHDKLIDFSLKVYWYIRVDKDNEESVKKKKGENDIIREDDKKIDEMEKKKMKENGNIRKWEKKIKRKFIIKKSHTVRHACKALEHLNKRYKHRNLANNYIVTHEVG</sequence>
<accession>A0A2N0NZD3</accession>
<gene>
    <name evidence="2" type="ORF">RhiirA5_403428</name>
</gene>
<dbReference type="AlphaFoldDB" id="A0A2N0NZD3"/>
<feature type="compositionally biased region" description="Basic and acidic residues" evidence="1">
    <location>
        <begin position="339"/>
        <end position="395"/>
    </location>
</feature>
<evidence type="ECO:0000256" key="1">
    <source>
        <dbReference type="SAM" id="MobiDB-lite"/>
    </source>
</evidence>
<protein>
    <submittedName>
        <fullName evidence="2">Uncharacterized protein</fullName>
    </submittedName>
</protein>
<feature type="region of interest" description="Disordered" evidence="1">
    <location>
        <begin position="122"/>
        <end position="142"/>
    </location>
</feature>
<evidence type="ECO:0000313" key="2">
    <source>
        <dbReference type="EMBL" id="PKB99933.1"/>
    </source>
</evidence>
<name>A0A2N0NZD3_9GLOM</name>
<dbReference type="VEuPathDB" id="FungiDB:FUN_014558"/>
<dbReference type="VEuPathDB" id="FungiDB:RhiirA1_521793"/>
<organism evidence="2 3">
    <name type="scientific">Rhizophagus irregularis</name>
    <dbReference type="NCBI Taxonomy" id="588596"/>
    <lineage>
        <taxon>Eukaryota</taxon>
        <taxon>Fungi</taxon>
        <taxon>Fungi incertae sedis</taxon>
        <taxon>Mucoromycota</taxon>
        <taxon>Glomeromycotina</taxon>
        <taxon>Glomeromycetes</taxon>
        <taxon>Glomerales</taxon>
        <taxon>Glomeraceae</taxon>
        <taxon>Rhizophagus</taxon>
    </lineage>
</organism>
<reference evidence="2 3" key="1">
    <citation type="submission" date="2016-04" db="EMBL/GenBank/DDBJ databases">
        <title>Genome analyses suggest a sexual origin of heterokaryosis in a supposedly ancient asexual fungus.</title>
        <authorList>
            <person name="Ropars J."/>
            <person name="Sedzielewska K."/>
            <person name="Noel J."/>
            <person name="Charron P."/>
            <person name="Farinelli L."/>
            <person name="Marton T."/>
            <person name="Kruger M."/>
            <person name="Pelin A."/>
            <person name="Brachmann A."/>
            <person name="Corradi N."/>
        </authorList>
    </citation>
    <scope>NUCLEOTIDE SEQUENCE [LARGE SCALE GENOMIC DNA]</scope>
    <source>
        <strain evidence="2 3">A5</strain>
    </source>
</reference>
<dbReference type="VEuPathDB" id="FungiDB:RhiirFUN_011701"/>
<proteinExistence type="predicted"/>
<dbReference type="EMBL" id="LLXJ01002024">
    <property type="protein sequence ID" value="PKB99933.1"/>
    <property type="molecule type" value="Genomic_DNA"/>
</dbReference>
<reference evidence="2 3" key="2">
    <citation type="submission" date="2017-09" db="EMBL/GenBank/DDBJ databases">
        <title>Extensive intraspecific genome diversity in a model arbuscular mycorrhizal fungus.</title>
        <authorList>
            <person name="Chen E.C."/>
            <person name="Morin E."/>
            <person name="Beaudet D."/>
            <person name="Noel J."/>
            <person name="Ndikumana S."/>
            <person name="Charron P."/>
            <person name="St-Onge C."/>
            <person name="Giorgi J."/>
            <person name="Grigoriev I.V."/>
            <person name="Roux C."/>
            <person name="Martin F.M."/>
            <person name="Corradi N."/>
        </authorList>
    </citation>
    <scope>NUCLEOTIDE SEQUENCE [LARGE SCALE GENOMIC DNA]</scope>
    <source>
        <strain evidence="2 3">A5</strain>
    </source>
</reference>
<evidence type="ECO:0000313" key="3">
    <source>
        <dbReference type="Proteomes" id="UP000232722"/>
    </source>
</evidence>
<comment type="caution">
    <text evidence="2">The sequence shown here is derived from an EMBL/GenBank/DDBJ whole genome shotgun (WGS) entry which is preliminary data.</text>
</comment>
<feature type="region of interest" description="Disordered" evidence="1">
    <location>
        <begin position="330"/>
        <end position="395"/>
    </location>
</feature>
<dbReference type="Proteomes" id="UP000232722">
    <property type="component" value="Unassembled WGS sequence"/>
</dbReference>